<dbReference type="EMBL" id="QXWP01000004">
    <property type="protein sequence ID" value="NBH30904.1"/>
    <property type="molecule type" value="Genomic_DNA"/>
</dbReference>
<evidence type="ECO:0000313" key="1">
    <source>
        <dbReference type="EMBL" id="NBH30904.1"/>
    </source>
</evidence>
<organism evidence="2 3">
    <name type="scientific">Staphylococcus warneri</name>
    <dbReference type="NCBI Taxonomy" id="1292"/>
    <lineage>
        <taxon>Bacteria</taxon>
        <taxon>Bacillati</taxon>
        <taxon>Bacillota</taxon>
        <taxon>Bacilli</taxon>
        <taxon>Bacillales</taxon>
        <taxon>Staphylococcaceae</taxon>
        <taxon>Staphylococcus</taxon>
    </lineage>
</organism>
<dbReference type="EMBL" id="QSTD01000003">
    <property type="protein sequence ID" value="RGM30440.1"/>
    <property type="molecule type" value="Genomic_DNA"/>
</dbReference>
<gene>
    <name evidence="1" type="ORF">D3Z30_07890</name>
    <name evidence="2" type="ORF">DXC19_08270</name>
</gene>
<evidence type="ECO:0000313" key="3">
    <source>
        <dbReference type="Proteomes" id="UP000261016"/>
    </source>
</evidence>
<evidence type="ECO:0000313" key="4">
    <source>
        <dbReference type="Proteomes" id="UP000481807"/>
    </source>
</evidence>
<comment type="caution">
    <text evidence="2">The sequence shown here is derived from an EMBL/GenBank/DDBJ whole genome shotgun (WGS) entry which is preliminary data.</text>
</comment>
<dbReference type="RefSeq" id="WP_002467108.1">
    <property type="nucleotide sequence ID" value="NZ_CABMFV010000003.1"/>
</dbReference>
<dbReference type="Proteomes" id="UP000481807">
    <property type="component" value="Unassembled WGS sequence"/>
</dbReference>
<reference evidence="2 3" key="1">
    <citation type="submission" date="2018-08" db="EMBL/GenBank/DDBJ databases">
        <title>A genome reference for cultivated species of the human gut microbiota.</title>
        <authorList>
            <person name="Zou Y."/>
            <person name="Xue W."/>
            <person name="Luo G."/>
        </authorList>
    </citation>
    <scope>NUCLEOTIDE SEQUENCE [LARGE SCALE GENOMIC DNA]</scope>
    <source>
        <strain evidence="2 3">OM08-17AT</strain>
    </source>
</reference>
<name>A0A5F0U0Z6_STAWA</name>
<protein>
    <submittedName>
        <fullName evidence="2">Uncharacterized protein</fullName>
    </submittedName>
</protein>
<dbReference type="Proteomes" id="UP000261016">
    <property type="component" value="Unassembled WGS sequence"/>
</dbReference>
<sequence>MNTLNHITKVKIYEIQSFLDIPRKLSPLETLHIAFKSHHINFIYNQMNKTEQDCIKSLLNSNDNPVTVNKEIKHKCQLSQRLGFIYKTSTNTFMLDTHYLNQINTHVFANHYQNKVQDEEGQLLIQQLNQLDKELFNAIQHTSLKDYLSTLKSKNLQDILKFYQIKSPSKIKKSDAVNLINDTFFKDYTLLENVFNHFKPSSLFMLHQIIKSHTNYDNSIDLAAIIAKHPKLHTVSDVLDHLFLFNYNERYNIVSIPYDALDFIQNYIHDNGGIETFLSHQEQHIVSEDNQVLEGLRLNTKNTAGNDDISSDSVKEELQDLETEVPELEIYMDPEIRQNLAEEQLNQLKNNKKMQQYVTPFNIYFAITNLYGYASLERVVHLMKHLYDRDMTEKDIKNEIEAMNINELVIVQNDMLLHPVIPMLANIDEIDDPLKGFYEPSHLDELLIYANNEFYTRNTKLKQFIKFLRNNIKEDDDIKKEKTVRYILFHLRIAPDEAHAVEMMNNLIKQNKLLPIPDKKLSKQIEKGWTHLRLWSLRGYTVNETKSL</sequence>
<evidence type="ECO:0000313" key="2">
    <source>
        <dbReference type="EMBL" id="RGM30440.1"/>
    </source>
</evidence>
<accession>A0A5F0U0Z6</accession>
<reference evidence="1 4" key="2">
    <citation type="submission" date="2018-08" db="EMBL/GenBank/DDBJ databases">
        <title>Murine metabolic-syndrome-specific gut microbial biobank.</title>
        <authorList>
            <person name="Liu C."/>
        </authorList>
    </citation>
    <scope>NUCLEOTIDE SEQUENCE [LARGE SCALE GENOMIC DNA]</scope>
    <source>
        <strain evidence="1 4">1XD21-27</strain>
    </source>
</reference>
<dbReference type="AlphaFoldDB" id="A0A5F0U0Z6"/>
<proteinExistence type="predicted"/>